<protein>
    <submittedName>
        <fullName evidence="2">Sulfotransferase domain protein</fullName>
    </submittedName>
</protein>
<dbReference type="Pfam" id="PF13469">
    <property type="entry name" value="Sulfotransfer_3"/>
    <property type="match status" value="1"/>
</dbReference>
<gene>
    <name evidence="2" type="ORF">K239x_07190</name>
</gene>
<dbReference type="Gene3D" id="3.40.50.300">
    <property type="entry name" value="P-loop containing nucleotide triphosphate hydrolases"/>
    <property type="match status" value="1"/>
</dbReference>
<dbReference type="SUPFAM" id="SSF52540">
    <property type="entry name" value="P-loop containing nucleoside triphosphate hydrolases"/>
    <property type="match status" value="1"/>
</dbReference>
<dbReference type="EMBL" id="CP036526">
    <property type="protein sequence ID" value="QDT08777.1"/>
    <property type="molecule type" value="Genomic_DNA"/>
</dbReference>
<reference evidence="2 3" key="1">
    <citation type="submission" date="2019-02" db="EMBL/GenBank/DDBJ databases">
        <title>Deep-cultivation of Planctomycetes and their phenomic and genomic characterization uncovers novel biology.</title>
        <authorList>
            <person name="Wiegand S."/>
            <person name="Jogler M."/>
            <person name="Boedeker C."/>
            <person name="Pinto D."/>
            <person name="Vollmers J."/>
            <person name="Rivas-Marin E."/>
            <person name="Kohn T."/>
            <person name="Peeters S.H."/>
            <person name="Heuer A."/>
            <person name="Rast P."/>
            <person name="Oberbeckmann S."/>
            <person name="Bunk B."/>
            <person name="Jeske O."/>
            <person name="Meyerdierks A."/>
            <person name="Storesund J.E."/>
            <person name="Kallscheuer N."/>
            <person name="Luecker S."/>
            <person name="Lage O.M."/>
            <person name="Pohl T."/>
            <person name="Merkel B.J."/>
            <person name="Hornburger P."/>
            <person name="Mueller R.-W."/>
            <person name="Bruemmer F."/>
            <person name="Labrenz M."/>
            <person name="Spormann A.M."/>
            <person name="Op den Camp H."/>
            <person name="Overmann J."/>
            <person name="Amann R."/>
            <person name="Jetten M.S.M."/>
            <person name="Mascher T."/>
            <person name="Medema M.H."/>
            <person name="Devos D.P."/>
            <person name="Kaster A.-K."/>
            <person name="Ovreas L."/>
            <person name="Rohde M."/>
            <person name="Galperin M.Y."/>
            <person name="Jogler C."/>
        </authorList>
    </citation>
    <scope>NUCLEOTIDE SEQUENCE [LARGE SCALE GENOMIC DNA]</scope>
    <source>
        <strain evidence="2 3">K23_9</strain>
    </source>
</reference>
<dbReference type="Proteomes" id="UP000319817">
    <property type="component" value="Chromosome"/>
</dbReference>
<dbReference type="RefSeq" id="WP_419189625.1">
    <property type="nucleotide sequence ID" value="NZ_CP036526.1"/>
</dbReference>
<name>A0A517NNS6_9BACT</name>
<sequence>MNMIECRPSDAPCVFLLGCDRSGTTLVRSILNNHPDVMISYEAPASVTLVETFQQYGMRATIEAMRSFEQFDAVDWLHVFDRLDEVSDVTLADVVAAANNNLLQQNGKHIWGDKTPAYTRFVDTLASMYPNSVFVHIVRDPRAVAASWVQTDWGPNTAFHAGREWQQRVSEADRSLKQLPESRVAVIRFEDFLVDPEKTIQPVCQRIGVPYTSAMLQERDLESDALPTRFFQKLHAKSQERLDPSRTDRWRSIDDRKLALIESQTWELMQLFGYEPTRKTPPSVTNWDRLSSKVHNRLRQVTNQLKQKQSPPVYPLPTH</sequence>
<dbReference type="AlphaFoldDB" id="A0A517NNS6"/>
<dbReference type="PANTHER" id="PTHR12788:SF10">
    <property type="entry name" value="PROTEIN-TYROSINE SULFOTRANSFERASE"/>
    <property type="match status" value="1"/>
</dbReference>
<proteinExistence type="predicted"/>
<organism evidence="2 3">
    <name type="scientific">Stieleria marina</name>
    <dbReference type="NCBI Taxonomy" id="1930275"/>
    <lineage>
        <taxon>Bacteria</taxon>
        <taxon>Pseudomonadati</taxon>
        <taxon>Planctomycetota</taxon>
        <taxon>Planctomycetia</taxon>
        <taxon>Pirellulales</taxon>
        <taxon>Pirellulaceae</taxon>
        <taxon>Stieleria</taxon>
    </lineage>
</organism>
<dbReference type="PANTHER" id="PTHR12788">
    <property type="entry name" value="PROTEIN-TYROSINE SULFOTRANSFERASE 2"/>
    <property type="match status" value="1"/>
</dbReference>
<dbReference type="GO" id="GO:0008476">
    <property type="term" value="F:protein-tyrosine sulfotransferase activity"/>
    <property type="evidence" value="ECO:0007669"/>
    <property type="project" value="InterPro"/>
</dbReference>
<evidence type="ECO:0000313" key="2">
    <source>
        <dbReference type="EMBL" id="QDT08777.1"/>
    </source>
</evidence>
<evidence type="ECO:0000313" key="3">
    <source>
        <dbReference type="Proteomes" id="UP000319817"/>
    </source>
</evidence>
<keyword evidence="1 2" id="KW-0808">Transferase</keyword>
<evidence type="ECO:0000256" key="1">
    <source>
        <dbReference type="ARBA" id="ARBA00022679"/>
    </source>
</evidence>
<keyword evidence="3" id="KW-1185">Reference proteome</keyword>
<dbReference type="InterPro" id="IPR027417">
    <property type="entry name" value="P-loop_NTPase"/>
</dbReference>
<accession>A0A517NNS6</accession>
<dbReference type="InterPro" id="IPR026634">
    <property type="entry name" value="TPST-like"/>
</dbReference>